<evidence type="ECO:0000313" key="3">
    <source>
        <dbReference type="Proteomes" id="UP001281761"/>
    </source>
</evidence>
<keyword evidence="1" id="KW-0175">Coiled coil</keyword>
<organism evidence="2 3">
    <name type="scientific">Blattamonas nauphoetae</name>
    <dbReference type="NCBI Taxonomy" id="2049346"/>
    <lineage>
        <taxon>Eukaryota</taxon>
        <taxon>Metamonada</taxon>
        <taxon>Preaxostyla</taxon>
        <taxon>Oxymonadida</taxon>
        <taxon>Blattamonas</taxon>
    </lineage>
</organism>
<evidence type="ECO:0000313" key="2">
    <source>
        <dbReference type="EMBL" id="KAK2952470.1"/>
    </source>
</evidence>
<feature type="coiled-coil region" evidence="1">
    <location>
        <begin position="199"/>
        <end position="247"/>
    </location>
</feature>
<sequence>MTNDEQARLVSKQTFLLEKQNVLMKQLVERMEVLLEDNAIQNREIKNLSRQKKHDAIRIKTLINQLHTSQSHERSQEQTLIEYQRQLNRTSQSKDITFQSPRSGVTPILENRNTQSDRLINLKQVNSEDSSKHLDDLSFCDQIGQSEILSDKINALNDAIFQLELKERDFQRREFEFETKQEEIRAKWQRLFHSIQSEQDTEKQDTNKLRQEVKTLETRISSYDHMITQLRHENVALQETLKRETEAHQATSKILRHQQQVITRQMSIQNRITELLRRSTPTTSSPEEDLTIPSPHVVCLNQSSPLHASPFLSADLLVSQHRQLRTPPAQNPSSPFRINQPPNVFPVSPKRKELIPRKQLPQIEQTSLPNTTQVKLPLPSERPRESVRFDPISSIDTPVQEHSAHELHLNLSEFPTLGYTSIGTEFDPHLLKIADLQNQQLERALPAFEDQIRRADPSLFDVLAQEAENECAVQ</sequence>
<keyword evidence="3" id="KW-1185">Reference proteome</keyword>
<protein>
    <submittedName>
        <fullName evidence="2">Uncharacterized protein</fullName>
    </submittedName>
</protein>
<accession>A0ABQ9XMP2</accession>
<feature type="coiled-coil region" evidence="1">
    <location>
        <begin position="17"/>
        <end position="51"/>
    </location>
</feature>
<comment type="caution">
    <text evidence="2">The sequence shown here is derived from an EMBL/GenBank/DDBJ whole genome shotgun (WGS) entry which is preliminary data.</text>
</comment>
<reference evidence="2 3" key="1">
    <citation type="journal article" date="2022" name="bioRxiv">
        <title>Genomics of Preaxostyla Flagellates Illuminates Evolutionary Transitions and the Path Towards Mitochondrial Loss.</title>
        <authorList>
            <person name="Novak L.V.F."/>
            <person name="Treitli S.C."/>
            <person name="Pyrih J."/>
            <person name="Halakuc P."/>
            <person name="Pipaliya S.V."/>
            <person name="Vacek V."/>
            <person name="Brzon O."/>
            <person name="Soukal P."/>
            <person name="Eme L."/>
            <person name="Dacks J.B."/>
            <person name="Karnkowska A."/>
            <person name="Elias M."/>
            <person name="Hampl V."/>
        </authorList>
    </citation>
    <scope>NUCLEOTIDE SEQUENCE [LARGE SCALE GENOMIC DNA]</scope>
    <source>
        <strain evidence="2">NAU3</strain>
        <tissue evidence="2">Gut</tissue>
    </source>
</reference>
<dbReference type="Proteomes" id="UP001281761">
    <property type="component" value="Unassembled WGS sequence"/>
</dbReference>
<evidence type="ECO:0000256" key="1">
    <source>
        <dbReference type="SAM" id="Coils"/>
    </source>
</evidence>
<proteinExistence type="predicted"/>
<dbReference type="EMBL" id="JARBJD010000103">
    <property type="protein sequence ID" value="KAK2952470.1"/>
    <property type="molecule type" value="Genomic_DNA"/>
</dbReference>
<gene>
    <name evidence="2" type="ORF">BLNAU_12576</name>
</gene>
<name>A0ABQ9XMP2_9EUKA</name>